<dbReference type="PANTHER" id="PTHR23177:SF35">
    <property type="entry name" value="RHO GTPASE-ACTIVATING PROTEIN GACA"/>
    <property type="match status" value="1"/>
</dbReference>
<gene>
    <name evidence="4" type="ORF">CSSPTR1EN2_LOCUS13110</name>
</gene>
<dbReference type="SUPFAM" id="SSF48350">
    <property type="entry name" value="GTPase activation domain, GAP"/>
    <property type="match status" value="1"/>
</dbReference>
<dbReference type="InterPro" id="IPR044785">
    <property type="entry name" value="RopGAP1-5"/>
</dbReference>
<evidence type="ECO:0000259" key="3">
    <source>
        <dbReference type="PROSITE" id="PS50238"/>
    </source>
</evidence>
<evidence type="ECO:0000313" key="5">
    <source>
        <dbReference type="Proteomes" id="UP001497512"/>
    </source>
</evidence>
<dbReference type="InterPro" id="IPR008936">
    <property type="entry name" value="Rho_GTPase_activation_prot"/>
</dbReference>
<keyword evidence="1" id="KW-0343">GTPase activation</keyword>
<dbReference type="PROSITE" id="PS50238">
    <property type="entry name" value="RHOGAP"/>
    <property type="match status" value="1"/>
</dbReference>
<sequence>MKKLALLLDCCRNEKPDHPFWHYAFCGNERVFGVAAEDMECAYDSRGNSVPCILLRMQERLYQTGALKVEGIFRINPEITLEESIRDQLKRGIVPANVDCHCLAGLIKAWFRELPEAILDVLTPEQVADCQNEEDCIALLKLLPPTKASLLDWAVNLMTDVTQEKHMNMMNARNIAMVFAPNMTQVGDAMTALLHVVEVMKFLEMLILRNLRKRVEVAASDLQQANSLDFEVGPHVLKDAEIPESDCGGVVLLDGLERQSSGPIDNNPLMDFEYYNSNNPTVVVKKHSRRRRAKKGRVHQNGTDTDNGNVESWYT</sequence>
<reference evidence="4" key="1">
    <citation type="submission" date="2024-02" db="EMBL/GenBank/DDBJ databases">
        <authorList>
            <consortium name="ELIXIR-Norway"/>
            <consortium name="Elixir Norway"/>
        </authorList>
    </citation>
    <scope>NUCLEOTIDE SEQUENCE</scope>
</reference>
<dbReference type="PANTHER" id="PTHR23177">
    <property type="entry name" value="MKIAA1688 PROTEIN"/>
    <property type="match status" value="1"/>
</dbReference>
<dbReference type="SMART" id="SM00324">
    <property type="entry name" value="RhoGAP"/>
    <property type="match status" value="1"/>
</dbReference>
<protein>
    <recommendedName>
        <fullName evidence="3">Rho-GAP domain-containing protein</fullName>
    </recommendedName>
</protein>
<accession>A0ABP0U9Y5</accession>
<feature type="domain" description="Rho-GAP" evidence="3">
    <location>
        <begin position="37"/>
        <end position="214"/>
    </location>
</feature>
<dbReference type="EMBL" id="OZ019894">
    <property type="protein sequence ID" value="CAK9215961.1"/>
    <property type="molecule type" value="Genomic_DNA"/>
</dbReference>
<dbReference type="InterPro" id="IPR000198">
    <property type="entry name" value="RhoGAP_dom"/>
</dbReference>
<name>A0ABP0U9Y5_9BRYO</name>
<evidence type="ECO:0000256" key="1">
    <source>
        <dbReference type="ARBA" id="ARBA00022468"/>
    </source>
</evidence>
<feature type="compositionally biased region" description="Basic residues" evidence="2">
    <location>
        <begin position="285"/>
        <end position="298"/>
    </location>
</feature>
<dbReference type="Gene3D" id="1.10.555.10">
    <property type="entry name" value="Rho GTPase activation protein"/>
    <property type="match status" value="1"/>
</dbReference>
<organism evidence="4 5">
    <name type="scientific">Sphagnum troendelagicum</name>
    <dbReference type="NCBI Taxonomy" id="128251"/>
    <lineage>
        <taxon>Eukaryota</taxon>
        <taxon>Viridiplantae</taxon>
        <taxon>Streptophyta</taxon>
        <taxon>Embryophyta</taxon>
        <taxon>Bryophyta</taxon>
        <taxon>Sphagnophytina</taxon>
        <taxon>Sphagnopsida</taxon>
        <taxon>Sphagnales</taxon>
        <taxon>Sphagnaceae</taxon>
        <taxon>Sphagnum</taxon>
    </lineage>
</organism>
<dbReference type="Proteomes" id="UP001497512">
    <property type="component" value="Chromosome 2"/>
</dbReference>
<evidence type="ECO:0000256" key="2">
    <source>
        <dbReference type="SAM" id="MobiDB-lite"/>
    </source>
</evidence>
<dbReference type="Pfam" id="PF00620">
    <property type="entry name" value="RhoGAP"/>
    <property type="match status" value="1"/>
</dbReference>
<proteinExistence type="predicted"/>
<dbReference type="CDD" id="cd00159">
    <property type="entry name" value="RhoGAP"/>
    <property type="match status" value="1"/>
</dbReference>
<keyword evidence="5" id="KW-1185">Reference proteome</keyword>
<feature type="compositionally biased region" description="Polar residues" evidence="2">
    <location>
        <begin position="300"/>
        <end position="315"/>
    </location>
</feature>
<feature type="region of interest" description="Disordered" evidence="2">
    <location>
        <begin position="285"/>
        <end position="315"/>
    </location>
</feature>
<evidence type="ECO:0000313" key="4">
    <source>
        <dbReference type="EMBL" id="CAK9215961.1"/>
    </source>
</evidence>